<dbReference type="OrthoDB" id="9986677at2759"/>
<evidence type="ECO:0000256" key="10">
    <source>
        <dbReference type="SAM" id="Phobius"/>
    </source>
</evidence>
<dbReference type="Pfam" id="PF03169">
    <property type="entry name" value="OPT"/>
    <property type="match status" value="1"/>
</dbReference>
<evidence type="ECO:0000256" key="4">
    <source>
        <dbReference type="ARBA" id="ARBA00022692"/>
    </source>
</evidence>
<dbReference type="RefSeq" id="XP_007412335.1">
    <property type="nucleotide sequence ID" value="XM_007412273.1"/>
</dbReference>
<dbReference type="EMBL" id="GL883118">
    <property type="protein sequence ID" value="EGG04544.1"/>
    <property type="molecule type" value="Genomic_DNA"/>
</dbReference>
<keyword evidence="4 10" id="KW-0812">Transmembrane</keyword>
<evidence type="ECO:0000256" key="3">
    <source>
        <dbReference type="ARBA" id="ARBA00022448"/>
    </source>
</evidence>
<keyword evidence="3" id="KW-0813">Transport</keyword>
<comment type="subcellular location">
    <subcellularLocation>
        <location evidence="1">Membrane</location>
        <topology evidence="1">Multi-pass membrane protein</topology>
    </subcellularLocation>
</comment>
<evidence type="ECO:0000256" key="5">
    <source>
        <dbReference type="ARBA" id="ARBA00022856"/>
    </source>
</evidence>
<dbReference type="InParanoid" id="F4RSU4"/>
<dbReference type="PANTHER" id="PTHR22601">
    <property type="entry name" value="ISP4 LIKE PROTEIN"/>
    <property type="match status" value="1"/>
</dbReference>
<feature type="transmembrane region" description="Helical" evidence="10">
    <location>
        <begin position="561"/>
        <end position="581"/>
    </location>
</feature>
<dbReference type="GO" id="GO:0035673">
    <property type="term" value="F:oligopeptide transmembrane transporter activity"/>
    <property type="evidence" value="ECO:0007669"/>
    <property type="project" value="InterPro"/>
</dbReference>
<evidence type="ECO:0000313" key="11">
    <source>
        <dbReference type="EMBL" id="EGG04544.1"/>
    </source>
</evidence>
<dbReference type="Proteomes" id="UP000001072">
    <property type="component" value="Unassembled WGS sequence"/>
</dbReference>
<dbReference type="GO" id="GO:0016020">
    <property type="term" value="C:membrane"/>
    <property type="evidence" value="ECO:0007669"/>
    <property type="project" value="UniProtKB-SubCell"/>
</dbReference>
<dbReference type="InterPro" id="IPR004813">
    <property type="entry name" value="OPT"/>
</dbReference>
<dbReference type="HOGENOM" id="CLU_004965_3_0_1"/>
<feature type="transmembrane region" description="Helical" evidence="10">
    <location>
        <begin position="187"/>
        <end position="208"/>
    </location>
</feature>
<feature type="transmembrane region" description="Helical" evidence="10">
    <location>
        <begin position="319"/>
        <end position="340"/>
    </location>
</feature>
<dbReference type="GO" id="GO:0015031">
    <property type="term" value="P:protein transport"/>
    <property type="evidence" value="ECO:0007669"/>
    <property type="project" value="UniProtKB-KW"/>
</dbReference>
<feature type="transmembrane region" description="Helical" evidence="10">
    <location>
        <begin position="93"/>
        <end position="113"/>
    </location>
</feature>
<proteinExistence type="inferred from homology"/>
<reference evidence="12" key="1">
    <citation type="journal article" date="2011" name="Proc. Natl. Acad. Sci. U.S.A.">
        <title>Obligate biotrophy features unraveled by the genomic analysis of rust fungi.</title>
        <authorList>
            <person name="Duplessis S."/>
            <person name="Cuomo C.A."/>
            <person name="Lin Y.-C."/>
            <person name="Aerts A."/>
            <person name="Tisserant E."/>
            <person name="Veneault-Fourrey C."/>
            <person name="Joly D.L."/>
            <person name="Hacquard S."/>
            <person name="Amselem J."/>
            <person name="Cantarel B.L."/>
            <person name="Chiu R."/>
            <person name="Coutinho P.M."/>
            <person name="Feau N."/>
            <person name="Field M."/>
            <person name="Frey P."/>
            <person name="Gelhaye E."/>
            <person name="Goldberg J."/>
            <person name="Grabherr M.G."/>
            <person name="Kodira C.D."/>
            <person name="Kohler A."/>
            <person name="Kuees U."/>
            <person name="Lindquist E.A."/>
            <person name="Lucas S.M."/>
            <person name="Mago R."/>
            <person name="Mauceli E."/>
            <person name="Morin E."/>
            <person name="Murat C."/>
            <person name="Pangilinan J.L."/>
            <person name="Park R."/>
            <person name="Pearson M."/>
            <person name="Quesneville H."/>
            <person name="Rouhier N."/>
            <person name="Sakthikumar S."/>
            <person name="Salamov A.A."/>
            <person name="Schmutz J."/>
            <person name="Selles B."/>
            <person name="Shapiro H."/>
            <person name="Tanguay P."/>
            <person name="Tuskan G.A."/>
            <person name="Henrissat B."/>
            <person name="Van de Peer Y."/>
            <person name="Rouze P."/>
            <person name="Ellis J.G."/>
            <person name="Dodds P.N."/>
            <person name="Schein J.E."/>
            <person name="Zhong S."/>
            <person name="Hamelin R.C."/>
            <person name="Grigoriev I.V."/>
            <person name="Szabo L.J."/>
            <person name="Martin F."/>
        </authorList>
    </citation>
    <scope>NUCLEOTIDE SEQUENCE [LARGE SCALE GENOMIC DNA]</scope>
    <source>
        <strain evidence="12">98AG31 / pathotype 3-4-7</strain>
    </source>
</reference>
<comment type="similarity">
    <text evidence="2">Belongs to the oligopeptide OPT transporter family.</text>
</comment>
<keyword evidence="12" id="KW-1185">Reference proteome</keyword>
<sequence length="769" mass="84489">MAPKASISKQSLISSRTGASEVNDDSSAAYTSNSEKSATSTSSRKPKIKSHLWAHEKATEPHSEFSSSHGVGHGASQIPLEDDSHMPCMTFRAVLVGLFVSSSAAVIQQFFLFKPSQSQVQPLFLQLTCLFIGRGLENISGPTWWNPGPYSLENALSSIMATAAAAGTLAVEMIATEELFEDRPFHYGTAMAIMLSSQLIGYGFAGILRRPLVYHKHAVFPAVLPSVALFHSFHDRSDLVERQLKLFKRTFFGMAIFELFPQYIAPTLQGISPFCMRWQRSETITRYFGGVLSQEGLGLGSISLDWNAVGALGPLYTPFAAQVNEWGGILLSFLFLIIGYEKSWFSGGKKDGFPFLNSQLLTSDGQRYNQTAIINEDGTGNWEKIEELGAPYFATSYVLTNIATNLAVGGAITHCLLWGWSSISSAFMFRREMRSEDVDPHWTVCKKYNEVPIWSYLAILCFSISVAFLAASLTTSGLSAGALSMALVLAAVLVIAAAFLRATTGAMLEVEPVIQMIGGLVYPSDAFGNMWFCTYGSATVSQSISMLQDLKLGIYLHLPPINVFTAQIVGTLAGVVFNYLIMSLVVNTNREVLLSQYGSHVFTGVALEDFQTQAVSWGIFSRKLFTIGERYVAVPASLGIGLLLPIPPYIIQRIWPKLGFRLINVPLICGSFAYTLNRANAAFTMAVVAGFLSQFYARRYRPKWFYRYNYILSAALDGGAQVTAVILGFVVEGGAGWKQLAFPYYFLNPRGNPFEHRAPDYCYLSVLPE</sequence>
<keyword evidence="8 10" id="KW-0472">Membrane</keyword>
<dbReference type="eggNOG" id="KOG2262">
    <property type="taxonomic scope" value="Eukaryota"/>
</dbReference>
<feature type="transmembrane region" description="Helical" evidence="10">
    <location>
        <begin position="631"/>
        <end position="651"/>
    </location>
</feature>
<dbReference type="AlphaFoldDB" id="F4RSU4"/>
<feature type="compositionally biased region" description="Polar residues" evidence="9">
    <location>
        <begin position="7"/>
        <end position="30"/>
    </location>
</feature>
<evidence type="ECO:0000256" key="9">
    <source>
        <dbReference type="SAM" id="MobiDB-lite"/>
    </source>
</evidence>
<evidence type="ECO:0000256" key="6">
    <source>
        <dbReference type="ARBA" id="ARBA00022927"/>
    </source>
</evidence>
<name>F4RSU4_MELLP</name>
<organism evidence="12">
    <name type="scientific">Melampsora larici-populina (strain 98AG31 / pathotype 3-4-7)</name>
    <name type="common">Poplar leaf rust fungus</name>
    <dbReference type="NCBI Taxonomy" id="747676"/>
    <lineage>
        <taxon>Eukaryota</taxon>
        <taxon>Fungi</taxon>
        <taxon>Dikarya</taxon>
        <taxon>Basidiomycota</taxon>
        <taxon>Pucciniomycotina</taxon>
        <taxon>Pucciniomycetes</taxon>
        <taxon>Pucciniales</taxon>
        <taxon>Melampsoraceae</taxon>
        <taxon>Melampsora</taxon>
    </lineage>
</organism>
<evidence type="ECO:0000256" key="7">
    <source>
        <dbReference type="ARBA" id="ARBA00022989"/>
    </source>
</evidence>
<dbReference type="VEuPathDB" id="FungiDB:MELLADRAFT_124196"/>
<evidence type="ECO:0000256" key="2">
    <source>
        <dbReference type="ARBA" id="ARBA00008807"/>
    </source>
</evidence>
<evidence type="ECO:0000256" key="8">
    <source>
        <dbReference type="ARBA" id="ARBA00023136"/>
    </source>
</evidence>
<feature type="region of interest" description="Disordered" evidence="9">
    <location>
        <begin position="1"/>
        <end position="79"/>
    </location>
</feature>
<feature type="transmembrane region" description="Helical" evidence="10">
    <location>
        <begin position="453"/>
        <end position="474"/>
    </location>
</feature>
<evidence type="ECO:0000256" key="1">
    <source>
        <dbReference type="ARBA" id="ARBA00004141"/>
    </source>
</evidence>
<keyword evidence="6" id="KW-0653">Protein transport</keyword>
<keyword evidence="7 10" id="KW-1133">Transmembrane helix</keyword>
<dbReference type="InterPro" id="IPR004648">
    <property type="entry name" value="Oligpept_transpt"/>
</dbReference>
<keyword evidence="5" id="KW-0571">Peptide transport</keyword>
<evidence type="ECO:0000313" key="12">
    <source>
        <dbReference type="Proteomes" id="UP000001072"/>
    </source>
</evidence>
<feature type="transmembrane region" description="Helical" evidence="10">
    <location>
        <begin position="709"/>
        <end position="731"/>
    </location>
</feature>
<feature type="compositionally biased region" description="Low complexity" evidence="9">
    <location>
        <begin position="31"/>
        <end position="43"/>
    </location>
</feature>
<feature type="transmembrane region" description="Helical" evidence="10">
    <location>
        <begin position="480"/>
        <end position="500"/>
    </location>
</feature>
<dbReference type="GeneID" id="18926669"/>
<accession>F4RSU4</accession>
<dbReference type="KEGG" id="mlr:MELLADRAFT_124196"/>
<dbReference type="NCBIfam" id="TIGR00728">
    <property type="entry name" value="OPT_sfam"/>
    <property type="match status" value="1"/>
</dbReference>
<gene>
    <name evidence="11" type="ORF">MELLADRAFT_124196</name>
</gene>
<feature type="compositionally biased region" description="Basic and acidic residues" evidence="9">
    <location>
        <begin position="53"/>
        <end position="63"/>
    </location>
</feature>
<protein>
    <submittedName>
        <fullName evidence="11">Putative oligopeptide transporter</fullName>
    </submittedName>
</protein>
<feature type="transmembrane region" description="Helical" evidence="10">
    <location>
        <begin position="681"/>
        <end position="697"/>
    </location>
</feature>